<dbReference type="NCBIfam" id="TIGR01245">
    <property type="entry name" value="trpD"/>
    <property type="match status" value="1"/>
</dbReference>
<gene>
    <name evidence="7" type="primary">trpD</name>
    <name evidence="7" type="ORF">ACFFRE_10545</name>
</gene>
<evidence type="ECO:0000256" key="3">
    <source>
        <dbReference type="ARBA" id="ARBA00022822"/>
    </source>
</evidence>
<feature type="non-terminal residue" evidence="7">
    <location>
        <position position="279"/>
    </location>
</feature>
<comment type="caution">
    <text evidence="7">The sequence shown here is derived from an EMBL/GenBank/DDBJ whole genome shotgun (WGS) entry which is preliminary data.</text>
</comment>
<dbReference type="InterPro" id="IPR000312">
    <property type="entry name" value="Glycosyl_Trfase_fam3"/>
</dbReference>
<name>A0ABV6C4H3_9ACTN</name>
<dbReference type="EMBL" id="JBHLYQ010000116">
    <property type="protein sequence ID" value="MFC0082569.1"/>
    <property type="molecule type" value="Genomic_DNA"/>
</dbReference>
<dbReference type="InterPro" id="IPR036320">
    <property type="entry name" value="Glycosyl_Trfase_fam3_N_dom_sf"/>
</dbReference>
<dbReference type="EC" id="2.4.2.18" evidence="7"/>
<protein>
    <submittedName>
        <fullName evidence="7">Anthranilate phosphoribosyltransferase</fullName>
        <ecNumber evidence="7">2.4.2.18</ecNumber>
    </submittedName>
</protein>
<dbReference type="SUPFAM" id="SSF52418">
    <property type="entry name" value="Nucleoside phosphorylase/phosphoribosyltransferase catalytic domain"/>
    <property type="match status" value="1"/>
</dbReference>
<evidence type="ECO:0000313" key="7">
    <source>
        <dbReference type="EMBL" id="MFC0082569.1"/>
    </source>
</evidence>
<dbReference type="Pfam" id="PF00591">
    <property type="entry name" value="Glycos_transf_3"/>
    <property type="match status" value="1"/>
</dbReference>
<dbReference type="InterPro" id="IPR005940">
    <property type="entry name" value="Anthranilate_Pribosyl_Tfrase"/>
</dbReference>
<dbReference type="RefSeq" id="WP_377790175.1">
    <property type="nucleotide sequence ID" value="NZ_JBHLYQ010000116.1"/>
</dbReference>
<dbReference type="SUPFAM" id="SSF47648">
    <property type="entry name" value="Nucleoside phosphorylase/phosphoribosyltransferase N-terminal domain"/>
    <property type="match status" value="1"/>
</dbReference>
<dbReference type="Gene3D" id="3.40.1030.10">
    <property type="entry name" value="Nucleoside phosphorylase/phosphoribosyltransferase catalytic domain"/>
    <property type="match status" value="1"/>
</dbReference>
<dbReference type="PANTHER" id="PTHR43285">
    <property type="entry name" value="ANTHRANILATE PHOSPHORIBOSYLTRANSFERASE"/>
    <property type="match status" value="1"/>
</dbReference>
<evidence type="ECO:0000313" key="8">
    <source>
        <dbReference type="Proteomes" id="UP001589788"/>
    </source>
</evidence>
<evidence type="ECO:0000259" key="6">
    <source>
        <dbReference type="Pfam" id="PF02885"/>
    </source>
</evidence>
<dbReference type="GO" id="GO:0004048">
    <property type="term" value="F:anthranilate phosphoribosyltransferase activity"/>
    <property type="evidence" value="ECO:0007669"/>
    <property type="project" value="UniProtKB-EC"/>
</dbReference>
<keyword evidence="3" id="KW-0028">Amino-acid biosynthesis</keyword>
<evidence type="ECO:0000256" key="1">
    <source>
        <dbReference type="ARBA" id="ARBA00022676"/>
    </source>
</evidence>
<feature type="domain" description="Glycosyl transferase family 3 N-terminal" evidence="6">
    <location>
        <begin position="16"/>
        <end position="76"/>
    </location>
</feature>
<accession>A0ABV6C4H3</accession>
<keyword evidence="1 7" id="KW-0328">Glycosyltransferase</keyword>
<dbReference type="Pfam" id="PF02885">
    <property type="entry name" value="Glycos_trans_3N"/>
    <property type="match status" value="1"/>
</dbReference>
<proteinExistence type="predicted"/>
<dbReference type="Gene3D" id="1.20.970.10">
    <property type="entry name" value="Transferase, Pyrimidine Nucleoside Phosphorylase, Chain C"/>
    <property type="match status" value="1"/>
</dbReference>
<dbReference type="InterPro" id="IPR017459">
    <property type="entry name" value="Glycosyl_Trfase_fam3_N_dom"/>
</dbReference>
<keyword evidence="2 7" id="KW-0808">Transferase</keyword>
<reference evidence="7 8" key="1">
    <citation type="submission" date="2024-09" db="EMBL/GenBank/DDBJ databases">
        <authorList>
            <person name="Sun Q."/>
            <person name="Mori K."/>
        </authorList>
    </citation>
    <scope>NUCLEOTIDE SEQUENCE [LARGE SCALE GENOMIC DNA]</scope>
    <source>
        <strain evidence="7 8">JCM 15389</strain>
    </source>
</reference>
<dbReference type="InterPro" id="IPR035902">
    <property type="entry name" value="Nuc_phospho_transferase"/>
</dbReference>
<dbReference type="Proteomes" id="UP001589788">
    <property type="component" value="Unassembled WGS sequence"/>
</dbReference>
<keyword evidence="3" id="KW-0822">Tryptophan biosynthesis</keyword>
<evidence type="ECO:0000259" key="5">
    <source>
        <dbReference type="Pfam" id="PF00591"/>
    </source>
</evidence>
<dbReference type="PANTHER" id="PTHR43285:SF2">
    <property type="entry name" value="ANTHRANILATE PHOSPHORIBOSYLTRANSFERASE"/>
    <property type="match status" value="1"/>
</dbReference>
<evidence type="ECO:0000256" key="4">
    <source>
        <dbReference type="ARBA" id="ARBA00023141"/>
    </source>
</evidence>
<evidence type="ECO:0000256" key="2">
    <source>
        <dbReference type="ARBA" id="ARBA00022679"/>
    </source>
</evidence>
<keyword evidence="4" id="KW-0057">Aromatic amino acid biosynthesis</keyword>
<sequence>MSAAASMADLGGWPGVLGRLLARQDLSAEEAAVALGEVLRGEATPAQIAGFVVALRAKGESAEEMTGLVRAMLDHAEPLRLGVEVLDTCGTGGDRSASINVSTLAALVVAACGQPVCKHGGRAASSATGSADVLEALGVAIDLGPKGVEACVAEATIGFCFAPRFHPAMRHAAPVRRDLGVATVFNLLGPLANPARARLQLVGVNDPALAERMLAVLVANGARRAMVVHGADGLDELSTTGPSHALFYDRDAAPGGSTTALVVDPAALGLAPARLADLR</sequence>
<organism evidence="7 8">
    <name type="scientific">Aciditerrimonas ferrireducens</name>
    <dbReference type="NCBI Taxonomy" id="667306"/>
    <lineage>
        <taxon>Bacteria</taxon>
        <taxon>Bacillati</taxon>
        <taxon>Actinomycetota</taxon>
        <taxon>Acidimicrobiia</taxon>
        <taxon>Acidimicrobiales</taxon>
        <taxon>Acidimicrobiaceae</taxon>
        <taxon>Aciditerrimonas</taxon>
    </lineage>
</organism>
<keyword evidence="8" id="KW-1185">Reference proteome</keyword>
<feature type="domain" description="Glycosyl transferase family 3" evidence="5">
    <location>
        <begin position="84"/>
        <end position="279"/>
    </location>
</feature>